<accession>A0A0N0ZT98</accession>
<dbReference type="OrthoDB" id="9803943at2"/>
<feature type="domain" description="Carrier" evidence="3">
    <location>
        <begin position="1"/>
        <end position="85"/>
    </location>
</feature>
<keyword evidence="2" id="KW-0597">Phosphoprotein</keyword>
<dbReference type="PROSITE" id="PS00012">
    <property type="entry name" value="PHOSPHOPANTETHEINE"/>
    <property type="match status" value="1"/>
</dbReference>
<dbReference type="PATRIC" id="fig|253.9.peg.2832"/>
<comment type="caution">
    <text evidence="4">The sequence shown here is derived from an EMBL/GenBank/DDBJ whole genome shotgun (WGS) entry which is preliminary data.</text>
</comment>
<name>A0A0N0ZT98_CHRID</name>
<evidence type="ECO:0000313" key="5">
    <source>
        <dbReference type="Proteomes" id="UP000037953"/>
    </source>
</evidence>
<keyword evidence="1" id="KW-0596">Phosphopantetheine</keyword>
<reference evidence="5" key="2">
    <citation type="submission" date="2015-09" db="EMBL/GenBank/DDBJ databases">
        <title>Draft genome sequence of a multidrug-resistant Chryseobacterium indologenes isolate from Malaysia.</title>
        <authorList>
            <person name="Yu C.Y."/>
            <person name="Ang G.Y."/>
            <person name="Chan K.-G."/>
        </authorList>
    </citation>
    <scope>NUCLEOTIDE SEQUENCE [LARGE SCALE GENOMIC DNA]</scope>
    <source>
        <strain evidence="5">CI_885</strain>
    </source>
</reference>
<dbReference type="InterPro" id="IPR036736">
    <property type="entry name" value="ACP-like_sf"/>
</dbReference>
<dbReference type="Gene3D" id="1.10.1200.10">
    <property type="entry name" value="ACP-like"/>
    <property type="match status" value="1"/>
</dbReference>
<dbReference type="Pfam" id="PF00550">
    <property type="entry name" value="PP-binding"/>
    <property type="match status" value="1"/>
</dbReference>
<evidence type="ECO:0000256" key="1">
    <source>
        <dbReference type="ARBA" id="ARBA00022450"/>
    </source>
</evidence>
<organism evidence="4 5">
    <name type="scientific">Chryseobacterium indologenes</name>
    <name type="common">Flavobacterium indologenes</name>
    <dbReference type="NCBI Taxonomy" id="253"/>
    <lineage>
        <taxon>Bacteria</taxon>
        <taxon>Pseudomonadati</taxon>
        <taxon>Bacteroidota</taxon>
        <taxon>Flavobacteriia</taxon>
        <taxon>Flavobacteriales</taxon>
        <taxon>Weeksellaceae</taxon>
        <taxon>Chryseobacterium group</taxon>
        <taxon>Chryseobacterium</taxon>
    </lineage>
</organism>
<dbReference type="PROSITE" id="PS50075">
    <property type="entry name" value="CARRIER"/>
    <property type="match status" value="1"/>
</dbReference>
<evidence type="ECO:0000256" key="2">
    <source>
        <dbReference type="ARBA" id="ARBA00022553"/>
    </source>
</evidence>
<dbReference type="Proteomes" id="UP000037953">
    <property type="component" value="Unassembled WGS sequence"/>
</dbReference>
<reference evidence="4 5" key="1">
    <citation type="journal article" date="2015" name="Genom Data">
        <title>Draft genome sequence of a multidrug-resistant Chryseobacterium indologenes isolate from Malaysia.</title>
        <authorList>
            <person name="Yu C.Y."/>
            <person name="Ang G.Y."/>
            <person name="Cheng H.J."/>
            <person name="Cheong Y.M."/>
            <person name="Yin W.F."/>
            <person name="Chan K.G."/>
        </authorList>
    </citation>
    <scope>NUCLEOTIDE SEQUENCE [LARGE SCALE GENOMIC DNA]</scope>
    <source>
        <strain evidence="4 5">CI_885</strain>
    </source>
</reference>
<sequence>METRQQIKEIIIEKLNLRIDIEDFKDNTPLFLSKKDGGLGLDSIDTLEIAVGITDEFNVEFSDSENMTELFTSVESLSNYINNKLCLELQ</sequence>
<dbReference type="SUPFAM" id="SSF47336">
    <property type="entry name" value="ACP-like"/>
    <property type="match status" value="1"/>
</dbReference>
<dbReference type="EMBL" id="LJOD01000026">
    <property type="protein sequence ID" value="KPE49075.1"/>
    <property type="molecule type" value="Genomic_DNA"/>
</dbReference>
<dbReference type="InterPro" id="IPR006162">
    <property type="entry name" value="Ppantetheine_attach_site"/>
</dbReference>
<gene>
    <name evidence="4" type="ORF">AOB46_22015</name>
</gene>
<dbReference type="InterPro" id="IPR009081">
    <property type="entry name" value="PP-bd_ACP"/>
</dbReference>
<protein>
    <recommendedName>
        <fullName evidence="3">Carrier domain-containing protein</fullName>
    </recommendedName>
</protein>
<dbReference type="AlphaFoldDB" id="A0A0N0ZT98"/>
<evidence type="ECO:0000313" key="4">
    <source>
        <dbReference type="EMBL" id="KPE49075.1"/>
    </source>
</evidence>
<evidence type="ECO:0000259" key="3">
    <source>
        <dbReference type="PROSITE" id="PS50075"/>
    </source>
</evidence>
<proteinExistence type="predicted"/>
<dbReference type="RefSeq" id="WP_062703447.1">
    <property type="nucleotide sequence ID" value="NZ_LJOD01000026.1"/>
</dbReference>